<reference evidence="3" key="1">
    <citation type="submission" date="2016-10" db="EMBL/GenBank/DDBJ databases">
        <authorList>
            <person name="Varghese N."/>
            <person name="Submissions S."/>
        </authorList>
    </citation>
    <scope>NUCLEOTIDE SEQUENCE [LARGE SCALE GENOMIC DNA]</scope>
    <source>
        <strain evidence="3">XBD1002</strain>
    </source>
</reference>
<dbReference type="PROSITE" id="PS51257">
    <property type="entry name" value="PROKAR_LIPOPROTEIN"/>
    <property type="match status" value="1"/>
</dbReference>
<dbReference type="Proteomes" id="UP000182737">
    <property type="component" value="Unassembled WGS sequence"/>
</dbReference>
<name>A0A1I3MGK4_9SPIR</name>
<sequence>MKNTKLFLGMLVGALVIGLASCKQAEGPQDVNIVDYYKSSASYECTATGTYNYAGSQYTVDYAFVEVSWNYHKDTDTNTDKYTISGYLYGKTDGSTSYSEIYFSKTFYKKDGKWCITILNTDNGLELHDVSAHFTGSPTDSTFSYKVDTSDIYESAMDLTFTRL</sequence>
<protein>
    <submittedName>
        <fullName evidence="2">Uncharacterized protein</fullName>
    </submittedName>
</protein>
<proteinExistence type="predicted"/>
<feature type="chain" id="PRO_5010329471" evidence="1">
    <location>
        <begin position="26"/>
        <end position="164"/>
    </location>
</feature>
<evidence type="ECO:0000256" key="1">
    <source>
        <dbReference type="SAM" id="SignalP"/>
    </source>
</evidence>
<feature type="signal peptide" evidence="1">
    <location>
        <begin position="1"/>
        <end position="25"/>
    </location>
</feature>
<evidence type="ECO:0000313" key="3">
    <source>
        <dbReference type="Proteomes" id="UP000182737"/>
    </source>
</evidence>
<gene>
    <name evidence="2" type="ORF">SAMN04487775_10922</name>
</gene>
<accession>A0A1I3MGK4</accession>
<keyword evidence="3" id="KW-1185">Reference proteome</keyword>
<organism evidence="2 3">
    <name type="scientific">Treponema bryantii</name>
    <dbReference type="NCBI Taxonomy" id="163"/>
    <lineage>
        <taxon>Bacteria</taxon>
        <taxon>Pseudomonadati</taxon>
        <taxon>Spirochaetota</taxon>
        <taxon>Spirochaetia</taxon>
        <taxon>Spirochaetales</taxon>
        <taxon>Treponemataceae</taxon>
        <taxon>Treponema</taxon>
    </lineage>
</organism>
<dbReference type="AlphaFoldDB" id="A0A1I3MGK4"/>
<evidence type="ECO:0000313" key="2">
    <source>
        <dbReference type="EMBL" id="SFI96061.1"/>
    </source>
</evidence>
<dbReference type="EMBL" id="FORI01000009">
    <property type="protein sequence ID" value="SFI96061.1"/>
    <property type="molecule type" value="Genomic_DNA"/>
</dbReference>
<keyword evidence="1" id="KW-0732">Signal</keyword>